<sequence>MEHNQEAKRKQEESRRQRQEAERKQEESRRQREEAERKQEESRRQRQEAERKQEESRRQREEAEHQYKDHLNQTLWPYLLSCHSYSLSIPVVTDPSATTGSLVANPRERYYPKRIVKWDSFMSDQHKTWKKVQQSQSFLSAASHPSKKVVEGFKSYFRRIRCETALRTFEWVAVEAKVRMLVEEANNEKMMQDSFGLHGKIEFQSHGNFKGGPKQVDGSESEATAEHSEQFCIYGREGSPQRIIYAIEYKLPHKLPKDAIIAALDGSEIQPDRDIINRSGDTFEFYSKAITTAAITRAYSSMCKKGTSYGYVCTGEAFIFLHIPQDDPTTVYYSPHVPAHDVKDDDPDRLRYTAISQVFAFVLRAIQAPVVPQSWFTSKSNDKRSNIWPEKDPSPYIPPKGRKTRENKTSPYNTLSNAQKCQPQADNPTRGNNDSDHSSGKASAPLPPRLGQGTFTQLNKPASESKGGQKQGQSRGDHDAKQHRQSKPSIESREYCTQECLVGLAYGGSMDKECPNFTDHGQQHLEPLAFRNLIRDQLAHDRGPDADATPLHLSGAVGSLFKVRLSAYGYTLVAKGVIGDYSERLDHEIQVYDRLRPIQGVYVPVCLGKVDLVLPYYYDGNKHNHFLFLSWAGQPLSLIAKTVANNASIIDDIATAFRAVHAQQILHCDGAPRNILYEPRRGKPMVIDFERANIYSHRKVGPVDRIRRTSGTQKGKRNFKRILNNKLN</sequence>
<gene>
    <name evidence="1" type="ORF">F4820DRAFT_462990</name>
</gene>
<comment type="caution">
    <text evidence="1">The sequence shown here is derived from an EMBL/GenBank/DDBJ whole genome shotgun (WGS) entry which is preliminary data.</text>
</comment>
<name>A0ACB9YH76_9PEZI</name>
<dbReference type="Proteomes" id="UP001497700">
    <property type="component" value="Unassembled WGS sequence"/>
</dbReference>
<keyword evidence="2" id="KW-1185">Reference proteome</keyword>
<evidence type="ECO:0000313" key="2">
    <source>
        <dbReference type="Proteomes" id="UP001497700"/>
    </source>
</evidence>
<evidence type="ECO:0000313" key="1">
    <source>
        <dbReference type="EMBL" id="KAI4858787.1"/>
    </source>
</evidence>
<organism evidence="1 2">
    <name type="scientific">Hypoxylon rubiginosum</name>
    <dbReference type="NCBI Taxonomy" id="110542"/>
    <lineage>
        <taxon>Eukaryota</taxon>
        <taxon>Fungi</taxon>
        <taxon>Dikarya</taxon>
        <taxon>Ascomycota</taxon>
        <taxon>Pezizomycotina</taxon>
        <taxon>Sordariomycetes</taxon>
        <taxon>Xylariomycetidae</taxon>
        <taxon>Xylariales</taxon>
        <taxon>Hypoxylaceae</taxon>
        <taxon>Hypoxylon</taxon>
    </lineage>
</organism>
<proteinExistence type="predicted"/>
<reference evidence="1 2" key="1">
    <citation type="journal article" date="2022" name="New Phytol.">
        <title>Ecological generalism drives hyperdiversity of secondary metabolite gene clusters in xylarialean endophytes.</title>
        <authorList>
            <person name="Franco M.E.E."/>
            <person name="Wisecaver J.H."/>
            <person name="Arnold A.E."/>
            <person name="Ju Y.M."/>
            <person name="Slot J.C."/>
            <person name="Ahrendt S."/>
            <person name="Moore L.P."/>
            <person name="Eastman K.E."/>
            <person name="Scott K."/>
            <person name="Konkel Z."/>
            <person name="Mondo S.J."/>
            <person name="Kuo A."/>
            <person name="Hayes R.D."/>
            <person name="Haridas S."/>
            <person name="Andreopoulos B."/>
            <person name="Riley R."/>
            <person name="LaButti K."/>
            <person name="Pangilinan J."/>
            <person name="Lipzen A."/>
            <person name="Amirebrahimi M."/>
            <person name="Yan J."/>
            <person name="Adam C."/>
            <person name="Keymanesh K."/>
            <person name="Ng V."/>
            <person name="Louie K."/>
            <person name="Northen T."/>
            <person name="Drula E."/>
            <person name="Henrissat B."/>
            <person name="Hsieh H.M."/>
            <person name="Youens-Clark K."/>
            <person name="Lutzoni F."/>
            <person name="Miadlikowska J."/>
            <person name="Eastwood D.C."/>
            <person name="Hamelin R.C."/>
            <person name="Grigoriev I.V."/>
            <person name="U'Ren J.M."/>
        </authorList>
    </citation>
    <scope>NUCLEOTIDE SEQUENCE [LARGE SCALE GENOMIC DNA]</scope>
    <source>
        <strain evidence="1 2">CBS 119005</strain>
    </source>
</reference>
<dbReference type="EMBL" id="MU393688">
    <property type="protein sequence ID" value="KAI4858787.1"/>
    <property type="molecule type" value="Genomic_DNA"/>
</dbReference>
<protein>
    <submittedName>
        <fullName evidence="1">Uncharacterized protein</fullName>
    </submittedName>
</protein>
<accession>A0ACB9YH76</accession>